<feature type="compositionally biased region" description="Low complexity" evidence="1">
    <location>
        <begin position="384"/>
        <end position="458"/>
    </location>
</feature>
<feature type="transmembrane region" description="Helical" evidence="2">
    <location>
        <begin position="334"/>
        <end position="353"/>
    </location>
</feature>
<organism evidence="3 4">
    <name type="scientific">Actinobaculum suis</name>
    <dbReference type="NCBI Taxonomy" id="1657"/>
    <lineage>
        <taxon>Bacteria</taxon>
        <taxon>Bacillati</taxon>
        <taxon>Actinomycetota</taxon>
        <taxon>Actinomycetes</taxon>
        <taxon>Actinomycetales</taxon>
        <taxon>Actinomycetaceae</taxon>
        <taxon>Actinobaculum</taxon>
    </lineage>
</organism>
<feature type="compositionally biased region" description="Polar residues" evidence="1">
    <location>
        <begin position="459"/>
        <end position="468"/>
    </location>
</feature>
<dbReference type="RefSeq" id="WP_185933847.1">
    <property type="nucleotide sequence ID" value="NZ_UYIO01000001.1"/>
</dbReference>
<feature type="transmembrane region" description="Helical" evidence="2">
    <location>
        <begin position="55"/>
        <end position="88"/>
    </location>
</feature>
<dbReference type="Proteomes" id="UP000269974">
    <property type="component" value="Unassembled WGS sequence"/>
</dbReference>
<evidence type="ECO:0000313" key="4">
    <source>
        <dbReference type="Proteomes" id="UP000269974"/>
    </source>
</evidence>
<proteinExistence type="predicted"/>
<comment type="caution">
    <text evidence="3">The sequence shown here is derived from an EMBL/GenBank/DDBJ whole genome shotgun (WGS) entry which is preliminary data.</text>
</comment>
<feature type="region of interest" description="Disordered" evidence="1">
    <location>
        <begin position="376"/>
        <end position="481"/>
    </location>
</feature>
<feature type="transmembrane region" description="Helical" evidence="2">
    <location>
        <begin position="100"/>
        <end position="121"/>
    </location>
</feature>
<evidence type="ECO:0000256" key="2">
    <source>
        <dbReference type="SAM" id="Phobius"/>
    </source>
</evidence>
<accession>A0A7Z9C987</accession>
<feature type="transmembrane region" description="Helical" evidence="2">
    <location>
        <begin position="12"/>
        <end position="35"/>
    </location>
</feature>
<feature type="transmembrane region" description="Helical" evidence="2">
    <location>
        <begin position="167"/>
        <end position="186"/>
    </location>
</feature>
<feature type="transmembrane region" description="Helical" evidence="2">
    <location>
        <begin position="206"/>
        <end position="228"/>
    </location>
</feature>
<feature type="transmembrane region" description="Helical" evidence="2">
    <location>
        <begin position="297"/>
        <end position="314"/>
    </location>
</feature>
<feature type="transmembrane region" description="Helical" evidence="2">
    <location>
        <begin position="265"/>
        <end position="285"/>
    </location>
</feature>
<evidence type="ECO:0000313" key="3">
    <source>
        <dbReference type="EMBL" id="VDG76072.1"/>
    </source>
</evidence>
<sequence>MFTYPRRVAVGLAVVQAYMLTWLGVVLVCVLAYVLTASSPLLGDVQWQDASNFGSSVWLLSFGTPIVVAGAHISLPPLLLTLIIFLTLRSFLRSARITDWWDVLIAASTGAVLGAIASGLALAHSSLLWAIVGGGLFAAFAAQFAWEEPPEILYLARLVAAWKIARPLVGALAIFSVILLIVALISGWDRISAIHASYLVSGTSSFLLVVAQLFFLPAGLAWALAYASGAGFAVGEGTHFSALGGVGAPIPAIPLFGALPEPAGTKSWLIAILVAIGCLAGVYGWYRVRQSGRWEKLALALAEVILITAALAALTRGGIGPGRMAEVGPNAPRVAGMILLEVGLPFLAVPALIELSRFGARRLQVYLAQRRTRSKVASLPDPDAGSAANPAGSAASTASSTSAASSASTVSSASSTSSSSTSSTISASSASPASTASAASSVHSAGSAGTANAASPAGTVNTAPSADTGTGPAVGVSPEQS</sequence>
<gene>
    <name evidence="3" type="ORF">NCTC10327_00747</name>
</gene>
<feature type="transmembrane region" description="Helical" evidence="2">
    <location>
        <begin position="240"/>
        <end position="259"/>
    </location>
</feature>
<feature type="transmembrane region" description="Helical" evidence="2">
    <location>
        <begin position="127"/>
        <end position="146"/>
    </location>
</feature>
<dbReference type="EMBL" id="UYIO01000001">
    <property type="protein sequence ID" value="VDG76072.1"/>
    <property type="molecule type" value="Genomic_DNA"/>
</dbReference>
<reference evidence="3 4" key="1">
    <citation type="submission" date="2018-11" db="EMBL/GenBank/DDBJ databases">
        <authorList>
            <consortium name="Pathogen Informatics"/>
        </authorList>
    </citation>
    <scope>NUCLEOTIDE SEQUENCE [LARGE SCALE GENOMIC DNA]</scope>
    <source>
        <strain evidence="3 4">NCTC10327</strain>
    </source>
</reference>
<name>A0A7Z9C987_9ACTO</name>
<keyword evidence="2" id="KW-0812">Transmembrane</keyword>
<keyword evidence="2" id="KW-1133">Transmembrane helix</keyword>
<dbReference type="InterPro" id="IPR045931">
    <property type="entry name" value="DUF6350"/>
</dbReference>
<dbReference type="Pfam" id="PF19877">
    <property type="entry name" value="DUF6350"/>
    <property type="match status" value="1"/>
</dbReference>
<keyword evidence="2" id="KW-0472">Membrane</keyword>
<dbReference type="AlphaFoldDB" id="A0A7Z9C987"/>
<protein>
    <submittedName>
        <fullName evidence="3">Uncharacterized protein</fullName>
    </submittedName>
</protein>
<evidence type="ECO:0000256" key="1">
    <source>
        <dbReference type="SAM" id="MobiDB-lite"/>
    </source>
</evidence>